<evidence type="ECO:0000256" key="6">
    <source>
        <dbReference type="RuleBase" id="RU280814"/>
    </source>
</evidence>
<comment type="caution">
    <text evidence="9">The sequence shown here is derived from an EMBL/GenBank/DDBJ whole genome shotgun (WGS) entry which is preliminary data.</text>
</comment>
<feature type="transmembrane region" description="Helical" evidence="6">
    <location>
        <begin position="462"/>
        <end position="482"/>
    </location>
</feature>
<evidence type="ECO:0000256" key="2">
    <source>
        <dbReference type="ARBA" id="ARBA00009671"/>
    </source>
</evidence>
<keyword evidence="5 6" id="KW-0472">Membrane</keyword>
<comment type="similarity">
    <text evidence="2 6">Belongs to the anoctamin family.</text>
</comment>
<keyword evidence="10" id="KW-1185">Reference proteome</keyword>
<feature type="transmembrane region" description="Helical" evidence="6">
    <location>
        <begin position="266"/>
        <end position="292"/>
    </location>
</feature>
<dbReference type="EMBL" id="LNIX01000008">
    <property type="protein sequence ID" value="OXA50779.1"/>
    <property type="molecule type" value="Genomic_DNA"/>
</dbReference>
<keyword evidence="3 6" id="KW-0812">Transmembrane</keyword>
<dbReference type="Proteomes" id="UP000198287">
    <property type="component" value="Unassembled WGS sequence"/>
</dbReference>
<accession>A0A226DZY6</accession>
<feature type="region of interest" description="Disordered" evidence="7">
    <location>
        <begin position="1"/>
        <end position="27"/>
    </location>
</feature>
<evidence type="ECO:0000256" key="4">
    <source>
        <dbReference type="ARBA" id="ARBA00022989"/>
    </source>
</evidence>
<evidence type="ECO:0000256" key="1">
    <source>
        <dbReference type="ARBA" id="ARBA00004141"/>
    </source>
</evidence>
<organism evidence="9 10">
    <name type="scientific">Folsomia candida</name>
    <name type="common">Springtail</name>
    <dbReference type="NCBI Taxonomy" id="158441"/>
    <lineage>
        <taxon>Eukaryota</taxon>
        <taxon>Metazoa</taxon>
        <taxon>Ecdysozoa</taxon>
        <taxon>Arthropoda</taxon>
        <taxon>Hexapoda</taxon>
        <taxon>Collembola</taxon>
        <taxon>Entomobryomorpha</taxon>
        <taxon>Isotomoidea</taxon>
        <taxon>Isotomidae</taxon>
        <taxon>Proisotominae</taxon>
        <taxon>Folsomia</taxon>
    </lineage>
</organism>
<dbReference type="Pfam" id="PF04547">
    <property type="entry name" value="Anoctamin"/>
    <property type="match status" value="1"/>
</dbReference>
<evidence type="ECO:0000256" key="5">
    <source>
        <dbReference type="ARBA" id="ARBA00023136"/>
    </source>
</evidence>
<reference evidence="9 10" key="1">
    <citation type="submission" date="2015-12" db="EMBL/GenBank/DDBJ databases">
        <title>The genome of Folsomia candida.</title>
        <authorList>
            <person name="Faddeeva A."/>
            <person name="Derks M.F."/>
            <person name="Anvar Y."/>
            <person name="Smit S."/>
            <person name="Van Straalen N."/>
            <person name="Roelofs D."/>
        </authorList>
    </citation>
    <scope>NUCLEOTIDE SEQUENCE [LARGE SCALE GENOMIC DNA]</scope>
    <source>
        <strain evidence="9 10">VU population</strain>
        <tissue evidence="9">Whole body</tissue>
    </source>
</reference>
<dbReference type="OMA" id="CARREPF"/>
<comment type="caution">
    <text evidence="6">Lacks conserved residue(s) required for the propagation of feature annotation.</text>
</comment>
<feature type="transmembrane region" description="Helical" evidence="6">
    <location>
        <begin position="629"/>
        <end position="654"/>
    </location>
</feature>
<evidence type="ECO:0000259" key="8">
    <source>
        <dbReference type="Pfam" id="PF04547"/>
    </source>
</evidence>
<evidence type="ECO:0000256" key="3">
    <source>
        <dbReference type="ARBA" id="ARBA00022692"/>
    </source>
</evidence>
<feature type="transmembrane region" description="Helical" evidence="6">
    <location>
        <begin position="674"/>
        <end position="695"/>
    </location>
</feature>
<evidence type="ECO:0000313" key="10">
    <source>
        <dbReference type="Proteomes" id="UP000198287"/>
    </source>
</evidence>
<feature type="transmembrane region" description="Helical" evidence="6">
    <location>
        <begin position="419"/>
        <end position="441"/>
    </location>
</feature>
<proteinExistence type="inferred from homology"/>
<gene>
    <name evidence="9" type="ORF">Fcan01_14415</name>
</gene>
<dbReference type="GO" id="GO:0005886">
    <property type="term" value="C:plasma membrane"/>
    <property type="evidence" value="ECO:0007669"/>
    <property type="project" value="TreeGrafter"/>
</dbReference>
<feature type="transmembrane region" description="Helical" evidence="6">
    <location>
        <begin position="374"/>
        <end position="399"/>
    </location>
</feature>
<dbReference type="OrthoDB" id="296386at2759"/>
<dbReference type="PANTHER" id="PTHR12308:SF74">
    <property type="entry name" value="ANOCTAMIN"/>
    <property type="match status" value="1"/>
</dbReference>
<comment type="subcellular location">
    <subcellularLocation>
        <location evidence="1 6">Membrane</location>
        <topology evidence="1 6">Multi-pass membrane protein</topology>
    </subcellularLocation>
</comment>
<dbReference type="PANTHER" id="PTHR12308">
    <property type="entry name" value="ANOCTAMIN"/>
    <property type="match status" value="1"/>
</dbReference>
<dbReference type="InterPro" id="IPR007632">
    <property type="entry name" value="Anoctamin"/>
</dbReference>
<feature type="transmembrane region" description="Helical" evidence="6">
    <location>
        <begin position="304"/>
        <end position="322"/>
    </location>
</feature>
<feature type="domain" description="Anoctamin transmembrane" evidence="8">
    <location>
        <begin position="259"/>
        <end position="751"/>
    </location>
</feature>
<sequence>MNSFRNVTPSPSELDIEFDTESSNESSLGYLDIDEDDAIDPDAVDLINIREQINLLVSEEQLPGEDDDDKTSQYFPPTNLVIRLNHHISPDAVTFLAKKLMASKNSGGAELLVRCEPFSGAGEEIVLHLTATTPRFLELAEQFSLKKVDDRGLLREFHVRDLDAFLVNDILLETLISPAEKELIVLAEIQSIGALPGEGHIPGYPNLKLHSGQSIFQLYVEAGLISGYHPLHDEKGLDKLLETNWVEAFFANEPFEALRSYFGEAIALYFTFMGCYTYLLSLPGLATLLFAIIPDWMLSPRVEIYLVSGMNLVFITYFLKFWKRKCSELAYCWGTLRMTIWEQPRQGYRGRMALDPVTGQYQPRYPGYKTHIKVWLVSFPLVIVSMWGAYRVMLCYFMAEQILAPYKIRYAGSLLGLVFKFLGSIGYAISVAAMTYCYRMLADELTEWENHRTQTQFDRHHVAKLIAFESVNNFMSFLYIGFVLKNLELLKQQLIVMISVMHLILAVQEIVIPLLWRSTTKKLTTFLHRHSNSTNPTSPSTGSTIPDVVYQTLAGKRRSRQQHHRSPSLRHNANWISHLHHQDHDPAALGLVPLLESDPRIEMSTFEGDMDPYKGCYDDYSQLFLQFGYVFLFSPLFPQASAIAVAANVFLMYANIYKLCAVFQRPVPKRVKDIGSWQIAFELIGYLAVMTNIALLVSSAGLKQSAQRAGWTSDRFYLALIIVEHILIAGRLAVNYLVPSVPQWVRVASARTEFQAVEAYKKKQSTKTRRRLNMRFQMINPIVSKSDVNPED</sequence>
<keyword evidence="4 6" id="KW-1133">Transmembrane helix</keyword>
<feature type="compositionally biased region" description="Polar residues" evidence="7">
    <location>
        <begin position="1"/>
        <end position="11"/>
    </location>
</feature>
<name>A0A226DZY6_FOLCA</name>
<evidence type="ECO:0000256" key="7">
    <source>
        <dbReference type="SAM" id="MobiDB-lite"/>
    </source>
</evidence>
<dbReference type="GO" id="GO:0005254">
    <property type="term" value="F:chloride channel activity"/>
    <property type="evidence" value="ECO:0007669"/>
    <property type="project" value="TreeGrafter"/>
</dbReference>
<dbReference type="AlphaFoldDB" id="A0A226DZY6"/>
<feature type="transmembrane region" description="Helical" evidence="6">
    <location>
        <begin position="716"/>
        <end position="738"/>
    </location>
</feature>
<protein>
    <recommendedName>
        <fullName evidence="6">Anoctamin</fullName>
    </recommendedName>
</protein>
<dbReference type="InterPro" id="IPR049452">
    <property type="entry name" value="Anoctamin_TM"/>
</dbReference>
<evidence type="ECO:0000313" key="9">
    <source>
        <dbReference type="EMBL" id="OXA50779.1"/>
    </source>
</evidence>
<feature type="transmembrane region" description="Helical" evidence="6">
    <location>
        <begin position="494"/>
        <end position="516"/>
    </location>
</feature>